<evidence type="ECO:0000256" key="6">
    <source>
        <dbReference type="SAM" id="Phobius"/>
    </source>
</evidence>
<feature type="transmembrane region" description="Helical" evidence="6">
    <location>
        <begin position="281"/>
        <end position="302"/>
    </location>
</feature>
<dbReference type="GO" id="GO:0016020">
    <property type="term" value="C:membrane"/>
    <property type="evidence" value="ECO:0007669"/>
    <property type="project" value="UniProtKB-SubCell"/>
</dbReference>
<feature type="transmembrane region" description="Helical" evidence="6">
    <location>
        <begin position="70"/>
        <end position="89"/>
    </location>
</feature>
<proteinExistence type="inferred from homology"/>
<feature type="transmembrane region" description="Helical" evidence="6">
    <location>
        <begin position="37"/>
        <end position="58"/>
    </location>
</feature>
<comment type="caution">
    <text evidence="8">The sequence shown here is derived from an EMBL/GenBank/DDBJ whole genome shotgun (WGS) entry which is preliminary data.</text>
</comment>
<evidence type="ECO:0000256" key="3">
    <source>
        <dbReference type="ARBA" id="ARBA00022692"/>
    </source>
</evidence>
<evidence type="ECO:0000256" key="1">
    <source>
        <dbReference type="ARBA" id="ARBA00004141"/>
    </source>
</evidence>
<dbReference type="InterPro" id="IPR000620">
    <property type="entry name" value="EamA_dom"/>
</dbReference>
<evidence type="ECO:0000256" key="2">
    <source>
        <dbReference type="ARBA" id="ARBA00009853"/>
    </source>
</evidence>
<protein>
    <submittedName>
        <fullName evidence="8">DMT family transporter</fullName>
    </submittedName>
</protein>
<feature type="transmembrane region" description="Helical" evidence="6">
    <location>
        <begin position="12"/>
        <end position="31"/>
    </location>
</feature>
<feature type="transmembrane region" description="Helical" evidence="6">
    <location>
        <begin position="95"/>
        <end position="117"/>
    </location>
</feature>
<accession>A0A8J7SED0</accession>
<gene>
    <name evidence="8" type="ORF">H0I76_09480</name>
</gene>
<evidence type="ECO:0000256" key="5">
    <source>
        <dbReference type="ARBA" id="ARBA00023136"/>
    </source>
</evidence>
<sequence length="308" mass="32465">MQERTAAGAAMWVAGGMALIAFSDNFIPLVADRMGLWQFQVMRAGMVLPAVLLAVLAFGRLRLIMPVSAWRIAVRSLLSIVALMMYFAAVPSVSISIAAAGLFTSPLWVAFFTAALLGERVGPRRIMGAALGFVGVCIVLGVGTQPIRPMAMVALAGGAFYALSVIWTRRQCAGESALCMSFWQFVGFILLGGCGLAGLPVLEAAFGGVEGADFALRPWIAPDATAFALALLIGASGIAATTCIAVGYRSAESSFIGIFDFSFLVWAPLISWLLWGEVLSLRVAFGMGLIVFAGIMAMWSGLRRPAPA</sequence>
<dbReference type="InterPro" id="IPR037185">
    <property type="entry name" value="EmrE-like"/>
</dbReference>
<feature type="transmembrane region" description="Helical" evidence="6">
    <location>
        <begin position="226"/>
        <end position="248"/>
    </location>
</feature>
<comment type="subcellular location">
    <subcellularLocation>
        <location evidence="1">Membrane</location>
        <topology evidence="1">Multi-pass membrane protein</topology>
    </subcellularLocation>
</comment>
<keyword evidence="4 6" id="KW-1133">Transmembrane helix</keyword>
<dbReference type="AlphaFoldDB" id="A0A8J7SED0"/>
<dbReference type="EMBL" id="JAEHHL010000005">
    <property type="protein sequence ID" value="MBK0399421.1"/>
    <property type="molecule type" value="Genomic_DNA"/>
</dbReference>
<reference evidence="8" key="1">
    <citation type="submission" date="2020-12" db="EMBL/GenBank/DDBJ databases">
        <title>Bacterial taxonomy.</title>
        <authorList>
            <person name="Pan X."/>
        </authorList>
    </citation>
    <scope>NUCLEOTIDE SEQUENCE</scope>
    <source>
        <strain evidence="8">M0105</strain>
    </source>
</reference>
<evidence type="ECO:0000259" key="7">
    <source>
        <dbReference type="Pfam" id="PF00892"/>
    </source>
</evidence>
<comment type="similarity">
    <text evidence="2">Belongs to the drug/metabolite transporter (DMT) superfamily. 10 TMS drug/metabolite exporter (DME) (TC 2.A.7.3) family.</text>
</comment>
<dbReference type="RefSeq" id="WP_200609629.1">
    <property type="nucleotide sequence ID" value="NZ_JAEHHL010000005.1"/>
</dbReference>
<dbReference type="Proteomes" id="UP000655420">
    <property type="component" value="Unassembled WGS sequence"/>
</dbReference>
<dbReference type="SUPFAM" id="SSF103481">
    <property type="entry name" value="Multidrug resistance efflux transporter EmrE"/>
    <property type="match status" value="2"/>
</dbReference>
<keyword evidence="9" id="KW-1185">Reference proteome</keyword>
<feature type="transmembrane region" description="Helical" evidence="6">
    <location>
        <begin position="126"/>
        <end position="144"/>
    </location>
</feature>
<evidence type="ECO:0000313" key="8">
    <source>
        <dbReference type="EMBL" id="MBK0399421.1"/>
    </source>
</evidence>
<feature type="domain" description="EamA" evidence="7">
    <location>
        <begin position="10"/>
        <end position="140"/>
    </location>
</feature>
<feature type="transmembrane region" description="Helical" evidence="6">
    <location>
        <begin position="255"/>
        <end position="275"/>
    </location>
</feature>
<keyword evidence="3 6" id="KW-0812">Transmembrane</keyword>
<feature type="transmembrane region" description="Helical" evidence="6">
    <location>
        <begin position="150"/>
        <end position="168"/>
    </location>
</feature>
<dbReference type="PANTHER" id="PTHR22911:SF6">
    <property type="entry name" value="SOLUTE CARRIER FAMILY 35 MEMBER G1"/>
    <property type="match status" value="1"/>
</dbReference>
<dbReference type="PANTHER" id="PTHR22911">
    <property type="entry name" value="ACYL-MALONYL CONDENSING ENZYME-RELATED"/>
    <property type="match status" value="1"/>
</dbReference>
<feature type="transmembrane region" description="Helical" evidence="6">
    <location>
        <begin position="180"/>
        <end position="206"/>
    </location>
</feature>
<evidence type="ECO:0000256" key="4">
    <source>
        <dbReference type="ARBA" id="ARBA00022989"/>
    </source>
</evidence>
<organism evidence="8 9">
    <name type="scientific">Thermohalobaculum xanthum</name>
    <dbReference type="NCBI Taxonomy" id="2753746"/>
    <lineage>
        <taxon>Bacteria</taxon>
        <taxon>Pseudomonadati</taxon>
        <taxon>Pseudomonadota</taxon>
        <taxon>Alphaproteobacteria</taxon>
        <taxon>Rhodobacterales</taxon>
        <taxon>Paracoccaceae</taxon>
        <taxon>Thermohalobaculum</taxon>
    </lineage>
</organism>
<name>A0A8J7SED0_9RHOB</name>
<keyword evidence="5 6" id="KW-0472">Membrane</keyword>
<dbReference type="Pfam" id="PF00892">
    <property type="entry name" value="EamA"/>
    <property type="match status" value="1"/>
</dbReference>
<evidence type="ECO:0000313" key="9">
    <source>
        <dbReference type="Proteomes" id="UP000655420"/>
    </source>
</evidence>